<reference evidence="4" key="2">
    <citation type="journal article" date="2024" name="Plant">
        <title>Genomic evolution and insights into agronomic trait innovations of Sesamum species.</title>
        <authorList>
            <person name="Miao H."/>
            <person name="Wang L."/>
            <person name="Qu L."/>
            <person name="Liu H."/>
            <person name="Sun Y."/>
            <person name="Le M."/>
            <person name="Wang Q."/>
            <person name="Wei S."/>
            <person name="Zheng Y."/>
            <person name="Lin W."/>
            <person name="Duan Y."/>
            <person name="Cao H."/>
            <person name="Xiong S."/>
            <person name="Wang X."/>
            <person name="Wei L."/>
            <person name="Li C."/>
            <person name="Ma Q."/>
            <person name="Ju M."/>
            <person name="Zhao R."/>
            <person name="Li G."/>
            <person name="Mu C."/>
            <person name="Tian Q."/>
            <person name="Mei H."/>
            <person name="Zhang T."/>
            <person name="Gao T."/>
            <person name="Zhang H."/>
        </authorList>
    </citation>
    <scope>NUCLEOTIDE SEQUENCE</scope>
    <source>
        <strain evidence="4">G02</strain>
    </source>
</reference>
<keyword evidence="4" id="KW-0647">Proteasome</keyword>
<dbReference type="PANTHER" id="PTHR23073">
    <property type="entry name" value="26S PROTEASOME REGULATORY SUBUNIT"/>
    <property type="match status" value="1"/>
</dbReference>
<evidence type="ECO:0000313" key="4">
    <source>
        <dbReference type="EMBL" id="KAL0320143.1"/>
    </source>
</evidence>
<accession>A0AAW2LNB4</accession>
<dbReference type="Gene3D" id="1.10.8.60">
    <property type="match status" value="1"/>
</dbReference>
<dbReference type="GO" id="GO:0000502">
    <property type="term" value="C:proteasome complex"/>
    <property type="evidence" value="ECO:0007669"/>
    <property type="project" value="UniProtKB-KW"/>
</dbReference>
<sequence length="181" mass="20302">GPQMVRDVFRLMKEKEPAIICIDGIDAIATARFDAQTGASQEDTRGCDIQKQEICEALELHLTHHELYQEIGINPPRPCGDPRMVRDVFRLMKEKEPAIISIDEVDAIATTGFDAQTGAGQETLYVKVVLATNRADTVDPALLCPGRLDRKIEFPLPDRRQKRLVFQVNLQGHVLFDVCSF</sequence>
<dbReference type="InterPro" id="IPR050221">
    <property type="entry name" value="26S_Proteasome_ATPase"/>
</dbReference>
<evidence type="ECO:0000256" key="1">
    <source>
        <dbReference type="ARBA" id="ARBA00022741"/>
    </source>
</evidence>
<organism evidence="4">
    <name type="scientific">Sesamum radiatum</name>
    <name type="common">Black benniseed</name>
    <dbReference type="NCBI Taxonomy" id="300843"/>
    <lineage>
        <taxon>Eukaryota</taxon>
        <taxon>Viridiplantae</taxon>
        <taxon>Streptophyta</taxon>
        <taxon>Embryophyta</taxon>
        <taxon>Tracheophyta</taxon>
        <taxon>Spermatophyta</taxon>
        <taxon>Magnoliopsida</taxon>
        <taxon>eudicotyledons</taxon>
        <taxon>Gunneridae</taxon>
        <taxon>Pentapetalae</taxon>
        <taxon>asterids</taxon>
        <taxon>lamiids</taxon>
        <taxon>Lamiales</taxon>
        <taxon>Pedaliaceae</taxon>
        <taxon>Sesamum</taxon>
    </lineage>
</organism>
<evidence type="ECO:0000256" key="2">
    <source>
        <dbReference type="ARBA" id="ARBA00022840"/>
    </source>
</evidence>
<dbReference type="InterPro" id="IPR003959">
    <property type="entry name" value="ATPase_AAA_core"/>
</dbReference>
<keyword evidence="1" id="KW-0547">Nucleotide-binding</keyword>
<gene>
    <name evidence="4" type="ORF">Sradi_5275800</name>
</gene>
<dbReference type="GO" id="GO:0005524">
    <property type="term" value="F:ATP binding"/>
    <property type="evidence" value="ECO:0007669"/>
    <property type="project" value="UniProtKB-KW"/>
</dbReference>
<feature type="domain" description="ATPase AAA-type core" evidence="3">
    <location>
        <begin position="82"/>
        <end position="156"/>
    </location>
</feature>
<comment type="caution">
    <text evidence="4">The sequence shown here is derived from an EMBL/GenBank/DDBJ whole genome shotgun (WGS) entry which is preliminary data.</text>
</comment>
<reference evidence="4" key="1">
    <citation type="submission" date="2020-06" db="EMBL/GenBank/DDBJ databases">
        <authorList>
            <person name="Li T."/>
            <person name="Hu X."/>
            <person name="Zhang T."/>
            <person name="Song X."/>
            <person name="Zhang H."/>
            <person name="Dai N."/>
            <person name="Sheng W."/>
            <person name="Hou X."/>
            <person name="Wei L."/>
        </authorList>
    </citation>
    <scope>NUCLEOTIDE SEQUENCE</scope>
    <source>
        <strain evidence="4">G02</strain>
        <tissue evidence="4">Leaf</tissue>
    </source>
</reference>
<dbReference type="SUPFAM" id="SSF52540">
    <property type="entry name" value="P-loop containing nucleoside triphosphate hydrolases"/>
    <property type="match status" value="1"/>
</dbReference>
<keyword evidence="2" id="KW-0067">ATP-binding</keyword>
<dbReference type="InterPro" id="IPR027417">
    <property type="entry name" value="P-loop_NTPase"/>
</dbReference>
<dbReference type="Pfam" id="PF00004">
    <property type="entry name" value="AAA"/>
    <property type="match status" value="1"/>
</dbReference>
<name>A0AAW2LNB4_SESRA</name>
<dbReference type="GO" id="GO:0016887">
    <property type="term" value="F:ATP hydrolysis activity"/>
    <property type="evidence" value="ECO:0007669"/>
    <property type="project" value="InterPro"/>
</dbReference>
<feature type="non-terminal residue" evidence="4">
    <location>
        <position position="1"/>
    </location>
</feature>
<dbReference type="EMBL" id="JACGWJ010000024">
    <property type="protein sequence ID" value="KAL0320143.1"/>
    <property type="molecule type" value="Genomic_DNA"/>
</dbReference>
<dbReference type="AlphaFoldDB" id="A0AAW2LNB4"/>
<protein>
    <submittedName>
        <fullName evidence="4">26S proteasome regulatory subunitB</fullName>
    </submittedName>
</protein>
<proteinExistence type="predicted"/>
<evidence type="ECO:0000259" key="3">
    <source>
        <dbReference type="Pfam" id="PF00004"/>
    </source>
</evidence>
<dbReference type="Gene3D" id="3.40.50.300">
    <property type="entry name" value="P-loop containing nucleotide triphosphate hydrolases"/>
    <property type="match status" value="2"/>
</dbReference>